<dbReference type="EMBL" id="CP162514">
    <property type="protein sequence ID" value="XDH86788.1"/>
    <property type="molecule type" value="Genomic_DNA"/>
</dbReference>
<reference evidence="3" key="1">
    <citation type="submission" date="2024-07" db="EMBL/GenBank/DDBJ databases">
        <authorList>
            <person name="Jiang Y."/>
            <person name="Qin Q."/>
        </authorList>
    </citation>
    <scope>NUCLEOTIDE SEQUENCE</scope>
    <source>
        <strain evidence="3">SD03</strain>
    </source>
</reference>
<gene>
    <name evidence="3" type="ORF">ABZP26_12050</name>
</gene>
<dbReference type="InterPro" id="IPR002826">
    <property type="entry name" value="MptE-like"/>
</dbReference>
<evidence type="ECO:0000259" key="2">
    <source>
        <dbReference type="Pfam" id="PF20157"/>
    </source>
</evidence>
<accession>A0AB39AMT1</accession>
<dbReference type="PANTHER" id="PTHR41786">
    <property type="entry name" value="MOTILITY ACCESSORY FACTOR MAF"/>
    <property type="match status" value="1"/>
</dbReference>
<organism evidence="3">
    <name type="scientific">Pseudoalteromonas sp. SD03</name>
    <dbReference type="NCBI Taxonomy" id="3231719"/>
    <lineage>
        <taxon>Bacteria</taxon>
        <taxon>Pseudomonadati</taxon>
        <taxon>Pseudomonadota</taxon>
        <taxon>Gammaproteobacteria</taxon>
        <taxon>Alteromonadales</taxon>
        <taxon>Pseudoalteromonadaceae</taxon>
        <taxon>Pseudoalteromonas</taxon>
    </lineage>
</organism>
<dbReference type="PANTHER" id="PTHR41786:SF1">
    <property type="entry name" value="6-HYDROXYMETHYLPTERIN DIPHOSPHOKINASE MPTE-LIKE DOMAIN-CONTAINING PROTEIN"/>
    <property type="match status" value="1"/>
</dbReference>
<dbReference type="Gene3D" id="3.90.1480.10">
    <property type="entry name" value="Alpha-2,3-sialyltransferase"/>
    <property type="match status" value="1"/>
</dbReference>
<dbReference type="AlphaFoldDB" id="A0AB39AMT1"/>
<feature type="domain" description="6-hydroxymethylpterin diphosphokinase MptE-like" evidence="1">
    <location>
        <begin position="272"/>
        <end position="438"/>
    </location>
</feature>
<dbReference type="Pfam" id="PF01973">
    <property type="entry name" value="MptE-like"/>
    <property type="match status" value="1"/>
</dbReference>
<protein>
    <submittedName>
        <fullName evidence="3">6-hydroxymethylpterin diphosphokinase MptE-like protein</fullName>
    </submittedName>
</protein>
<evidence type="ECO:0000313" key="3">
    <source>
        <dbReference type="EMBL" id="XDH86788.1"/>
    </source>
</evidence>
<feature type="domain" description="Glycosyltransferase Maf N-terminal" evidence="2">
    <location>
        <begin position="19"/>
        <end position="237"/>
    </location>
</feature>
<evidence type="ECO:0000259" key="1">
    <source>
        <dbReference type="Pfam" id="PF01973"/>
    </source>
</evidence>
<name>A0AB39AMT1_9GAMM</name>
<dbReference type="InterPro" id="IPR045376">
    <property type="entry name" value="Maf_N"/>
</dbReference>
<dbReference type="Pfam" id="PF20157">
    <property type="entry name" value="Maf_flag10_N"/>
    <property type="match status" value="1"/>
</dbReference>
<dbReference type="RefSeq" id="WP_058155110.1">
    <property type="nucleotide sequence ID" value="NZ_CP162514.1"/>
</dbReference>
<sequence length="671" mass="76331">MDANQQELTKMMLQATLLANLALLQEQMPVIYESFKDYTPSDTGVAIDEANNANLFNNNEFVYQVNPREFAKQQVVQFLENPLYFKYQLGHQDDENIVFEHAALLKSIYNVRSSETDNKIHNPAAENRLDFICFLGGGLGYQIEELLSKKDVLNVFLFEPSKDAFYALLHCIELKPLFDKCTANGGQFSIRVGGNEDGVINEISKFLFNQGHFNISQILFFKHYDSSLIEKTIERIKGIGHRWAAGWGFFEDEIIGVSHTLANLNAKFPVLKKPELVKNSLNDYPVFIVANGPSLDDAIEFLKNNQDNIIIISCGTALRALLSNNIKPDIHIEMERTAALLDWIESIDRTSDLNTKLNQINIIALNTVYDNILKRFKNAHLLSKINDAGGRLIRALDTKKQFTYPDYSNPTVSNTALATAIELGFKKVYLVGTDLGFVSKEHHHSKHSIYFDNDFKHKKVVEKGIEGAFVVKGNFTEEVFTTPIFDSSKGNLELLLQENLNVKVFNTANGAFIRYTEPKLIKDIGNIKPIVNKEDKITALLYKATSLEQLSAGNVNHKMEAIKTRTKDVLEQLLSITSQYFETREQLADAFNLQNKILLTLRNSTADDVVVYWLIQGTFRYFQAYIMTSSYYYNDLEMRTGFINACVDAFHEHVKGIYLEFIENYNKPAKV</sequence>
<proteinExistence type="predicted"/>